<dbReference type="OrthoDB" id="3727779at2"/>
<dbReference type="EMBL" id="OCTN01000002">
    <property type="protein sequence ID" value="SOH93408.1"/>
    <property type="molecule type" value="Genomic_DNA"/>
</dbReference>
<dbReference type="PANTHER" id="PTHR12475:SF4">
    <property type="entry name" value="PROTEIN THEM6"/>
    <property type="match status" value="1"/>
</dbReference>
<evidence type="ECO:0000313" key="2">
    <source>
        <dbReference type="Proteomes" id="UP000220034"/>
    </source>
</evidence>
<protein>
    <submittedName>
        <fullName evidence="1">Acyl-CoA thioesterase FadM</fullName>
    </submittedName>
</protein>
<dbReference type="InterPro" id="IPR029069">
    <property type="entry name" value="HotDog_dom_sf"/>
</dbReference>
<evidence type="ECO:0000313" key="1">
    <source>
        <dbReference type="EMBL" id="SOH93408.1"/>
    </source>
</evidence>
<reference evidence="2" key="1">
    <citation type="submission" date="2017-09" db="EMBL/GenBank/DDBJ databases">
        <authorList>
            <person name="Varghese N."/>
            <person name="Submissions S."/>
        </authorList>
    </citation>
    <scope>NUCLEOTIDE SEQUENCE [LARGE SCALE GENOMIC DNA]</scope>
    <source>
        <strain evidence="2">C7</strain>
    </source>
</reference>
<organism evidence="1 2">
    <name type="scientific">Pontivivens marinum</name>
    <dbReference type="NCBI Taxonomy" id="1690039"/>
    <lineage>
        <taxon>Bacteria</taxon>
        <taxon>Pseudomonadati</taxon>
        <taxon>Pseudomonadota</taxon>
        <taxon>Alphaproteobacteria</taxon>
        <taxon>Rhodobacterales</taxon>
        <taxon>Paracoccaceae</taxon>
        <taxon>Pontivivens</taxon>
    </lineage>
</organism>
<dbReference type="SUPFAM" id="SSF54637">
    <property type="entry name" value="Thioesterase/thiol ester dehydrase-isomerase"/>
    <property type="match status" value="1"/>
</dbReference>
<dbReference type="Gene3D" id="3.10.129.10">
    <property type="entry name" value="Hotdog Thioesterase"/>
    <property type="match status" value="1"/>
</dbReference>
<proteinExistence type="predicted"/>
<keyword evidence="2" id="KW-1185">Reference proteome</keyword>
<dbReference type="Pfam" id="PF13279">
    <property type="entry name" value="4HBT_2"/>
    <property type="match status" value="1"/>
</dbReference>
<sequence>MYPFVRLAWHMFQAGRKPDLPTGGLHESTHICWPWDIDMFGEMNNGRVLSIYDLGRIPWGFRTGLARALRRRGWGLTTAGANVRYRRRILPLRRYVMRSRALGHDERFIYLHQSIWRGDDCHAHVVYRIATTGARRMVPIAEVLEEMGDPDWCPELPEWVQQWIDVEAARPWPPES</sequence>
<dbReference type="AlphaFoldDB" id="A0A2C9CQA3"/>
<dbReference type="CDD" id="cd00586">
    <property type="entry name" value="4HBT"/>
    <property type="match status" value="1"/>
</dbReference>
<name>A0A2C9CQA3_9RHOB</name>
<dbReference type="Proteomes" id="UP000220034">
    <property type="component" value="Unassembled WGS sequence"/>
</dbReference>
<dbReference type="RefSeq" id="WP_097928994.1">
    <property type="nucleotide sequence ID" value="NZ_OCTN01000002.1"/>
</dbReference>
<accession>A0A2C9CQA3</accession>
<gene>
    <name evidence="1" type="ORF">SAMN06273572_10284</name>
</gene>
<dbReference type="PANTHER" id="PTHR12475">
    <property type="match status" value="1"/>
</dbReference>
<dbReference type="InterPro" id="IPR051490">
    <property type="entry name" value="THEM6_lcsJ_thioesterase"/>
</dbReference>